<evidence type="ECO:0000313" key="5">
    <source>
        <dbReference type="Proteomes" id="UP000076552"/>
    </source>
</evidence>
<feature type="region of interest" description="Disordered" evidence="1">
    <location>
        <begin position="220"/>
        <end position="242"/>
    </location>
</feature>
<protein>
    <submittedName>
        <fullName evidence="4">HET domain containing protein</fullName>
    </submittedName>
</protein>
<sequence length="771" mass="86344">LYGLSCRFAIPTTSRCTLPLHLTMADDARTGTTEQQERHRRGLLPPGLVDLMGPPLKVGALTGTIGMFSGIAVGIVRDSTPALFALASGIQWFALGSSYWLSRTVVMSAWGGEEKLSNSSKTQASAIAGGTAGMVGGLIRGPKNIIPGVIVFSLIGGTGQAFYNSVQDRPEVTEKKKSFFESSWSPLKKLSDDEYREMIDEKMLKIDAEIALIDDKITELRASKEANPPPPRQDGTQTPASRRATDEFPAFNIVLSSGCDLAITTTPSSMWLINTSTLHLEEFFVSDRPKYAILSHTWGKEVVSFQEWLAWQQGDLDARSQIEAKRGFQKIVSACQTARKQLLHHIWVDTNCIDKKSSAELSEAINSMFDWYRESAVCYVHLDDLQPGLLREKLTECRWFTRGWTLQELLAPHTMEFFNDYWECQGSKNSLASIIASITGIDISVLLGQATISSACIARRMFWASGRQTTRPEDMAYCLLGIFNINMPLLYGEGIQAFRRLQEEIMKVSTDQSLFAWEWTQTTIGSFRDGHWVSLLAPDPSNFWACRNVVQVDLDAGGNRQRGLWEREFTMTNLGLTLTLLLMPTASTSTYYGILGCQLESPWEEEHILCVPLDTNQSESTFMRHSSGVLCTISIRRCYVPAQGTTVCFPRFSEIRGHYPQDMTPMPCLVEPGTTSLLFQLLPIGQALRNWHIGENFTSAKQCIQVRASFEEISNTRLHAGFCIHVRNTETGARYLFLSLWMSDQELTHNCLERYISFPLCSILKKLHVTD</sequence>
<feature type="domain" description="DUF8212" evidence="3">
    <location>
        <begin position="496"/>
        <end position="587"/>
    </location>
</feature>
<dbReference type="EMBL" id="LFIV01000055">
    <property type="protein sequence ID" value="KZL72636.1"/>
    <property type="molecule type" value="Genomic_DNA"/>
</dbReference>
<accession>A0A161WNC5</accession>
<dbReference type="PANTHER" id="PTHR10622">
    <property type="entry name" value="HET DOMAIN-CONTAINING PROTEIN"/>
    <property type="match status" value="1"/>
</dbReference>
<dbReference type="Proteomes" id="UP000076552">
    <property type="component" value="Unassembled WGS sequence"/>
</dbReference>
<feature type="non-terminal residue" evidence="4">
    <location>
        <position position="1"/>
    </location>
</feature>
<name>A0A161WNC5_9PEZI</name>
<evidence type="ECO:0000259" key="2">
    <source>
        <dbReference type="Pfam" id="PF06985"/>
    </source>
</evidence>
<evidence type="ECO:0000259" key="3">
    <source>
        <dbReference type="Pfam" id="PF26640"/>
    </source>
</evidence>
<gene>
    <name evidence="4" type="ORF">CT0861_12285</name>
</gene>
<proteinExistence type="predicted"/>
<feature type="domain" description="Heterokaryon incompatibility" evidence="2">
    <location>
        <begin position="291"/>
        <end position="383"/>
    </location>
</feature>
<dbReference type="Pfam" id="PF06985">
    <property type="entry name" value="HET"/>
    <property type="match status" value="1"/>
</dbReference>
<dbReference type="InterPro" id="IPR010730">
    <property type="entry name" value="HET"/>
</dbReference>
<dbReference type="PANTHER" id="PTHR10622:SF10">
    <property type="entry name" value="HET DOMAIN-CONTAINING PROTEIN"/>
    <property type="match status" value="1"/>
</dbReference>
<dbReference type="AlphaFoldDB" id="A0A161WNC5"/>
<keyword evidence="5" id="KW-1185">Reference proteome</keyword>
<reference evidence="4 5" key="1">
    <citation type="submission" date="2015-06" db="EMBL/GenBank/DDBJ databases">
        <title>Survival trade-offs in plant roots during colonization by closely related pathogenic and mutualistic fungi.</title>
        <authorList>
            <person name="Hacquard S."/>
            <person name="Kracher B."/>
            <person name="Hiruma K."/>
            <person name="Weinman A."/>
            <person name="Muench P."/>
            <person name="Garrido Oter R."/>
            <person name="Ver Loren van Themaat E."/>
            <person name="Dallerey J.-F."/>
            <person name="Damm U."/>
            <person name="Henrissat B."/>
            <person name="Lespinet O."/>
            <person name="Thon M."/>
            <person name="Kemen E."/>
            <person name="McHardy A.C."/>
            <person name="Schulze-Lefert P."/>
            <person name="O'Connell R.J."/>
        </authorList>
    </citation>
    <scope>NUCLEOTIDE SEQUENCE [LARGE SCALE GENOMIC DNA]</scope>
    <source>
        <strain evidence="4 5">0861</strain>
    </source>
</reference>
<dbReference type="InterPro" id="IPR058525">
    <property type="entry name" value="DUF8212"/>
</dbReference>
<comment type="caution">
    <text evidence="4">The sequence shown here is derived from an EMBL/GenBank/DDBJ whole genome shotgun (WGS) entry which is preliminary data.</text>
</comment>
<dbReference type="Pfam" id="PF26640">
    <property type="entry name" value="DUF8212"/>
    <property type="match status" value="1"/>
</dbReference>
<dbReference type="STRING" id="708197.A0A161WNC5"/>
<organism evidence="4 5">
    <name type="scientific">Colletotrichum tofieldiae</name>
    <dbReference type="NCBI Taxonomy" id="708197"/>
    <lineage>
        <taxon>Eukaryota</taxon>
        <taxon>Fungi</taxon>
        <taxon>Dikarya</taxon>
        <taxon>Ascomycota</taxon>
        <taxon>Pezizomycotina</taxon>
        <taxon>Sordariomycetes</taxon>
        <taxon>Hypocreomycetidae</taxon>
        <taxon>Glomerellales</taxon>
        <taxon>Glomerellaceae</taxon>
        <taxon>Colletotrichum</taxon>
        <taxon>Colletotrichum spaethianum species complex</taxon>
    </lineage>
</organism>
<evidence type="ECO:0000256" key="1">
    <source>
        <dbReference type="SAM" id="MobiDB-lite"/>
    </source>
</evidence>
<evidence type="ECO:0000313" key="4">
    <source>
        <dbReference type="EMBL" id="KZL72636.1"/>
    </source>
</evidence>